<organism evidence="1 2">
    <name type="scientific">Portunus trituberculatus</name>
    <name type="common">Swimming crab</name>
    <name type="synonym">Neptunus trituberculatus</name>
    <dbReference type="NCBI Taxonomy" id="210409"/>
    <lineage>
        <taxon>Eukaryota</taxon>
        <taxon>Metazoa</taxon>
        <taxon>Ecdysozoa</taxon>
        <taxon>Arthropoda</taxon>
        <taxon>Crustacea</taxon>
        <taxon>Multicrustacea</taxon>
        <taxon>Malacostraca</taxon>
        <taxon>Eumalacostraca</taxon>
        <taxon>Eucarida</taxon>
        <taxon>Decapoda</taxon>
        <taxon>Pleocyemata</taxon>
        <taxon>Brachyura</taxon>
        <taxon>Eubrachyura</taxon>
        <taxon>Portunoidea</taxon>
        <taxon>Portunidae</taxon>
        <taxon>Portuninae</taxon>
        <taxon>Portunus</taxon>
    </lineage>
</organism>
<proteinExistence type="predicted"/>
<dbReference type="EMBL" id="VSRR010115193">
    <property type="protein sequence ID" value="MPC98695.1"/>
    <property type="molecule type" value="Genomic_DNA"/>
</dbReference>
<accession>A0A5B7JVZ0</accession>
<protein>
    <submittedName>
        <fullName evidence="1">Uncharacterized protein</fullName>
    </submittedName>
</protein>
<gene>
    <name evidence="1" type="ORF">E2C01_094075</name>
</gene>
<evidence type="ECO:0000313" key="2">
    <source>
        <dbReference type="Proteomes" id="UP000324222"/>
    </source>
</evidence>
<keyword evidence="2" id="KW-1185">Reference proteome</keyword>
<dbReference type="AlphaFoldDB" id="A0A5B7JVZ0"/>
<dbReference type="Proteomes" id="UP000324222">
    <property type="component" value="Unassembled WGS sequence"/>
</dbReference>
<comment type="caution">
    <text evidence="1">The sequence shown here is derived from an EMBL/GenBank/DDBJ whole genome shotgun (WGS) entry which is preliminary data.</text>
</comment>
<sequence>MGVTSSLEYLGHTFRGHTTPGDESLRNLQRLMKVTHRVIRKPRVTMTREDQVADGWVSGGIRAERQVRGMKGEQ</sequence>
<reference evidence="1 2" key="1">
    <citation type="submission" date="2019-05" db="EMBL/GenBank/DDBJ databases">
        <title>Another draft genome of Portunus trituberculatus and its Hox gene families provides insights of decapod evolution.</title>
        <authorList>
            <person name="Jeong J.-H."/>
            <person name="Song I."/>
            <person name="Kim S."/>
            <person name="Choi T."/>
            <person name="Kim D."/>
            <person name="Ryu S."/>
            <person name="Kim W."/>
        </authorList>
    </citation>
    <scope>NUCLEOTIDE SEQUENCE [LARGE SCALE GENOMIC DNA]</scope>
    <source>
        <tissue evidence="1">Muscle</tissue>
    </source>
</reference>
<name>A0A5B7JVZ0_PORTR</name>
<evidence type="ECO:0000313" key="1">
    <source>
        <dbReference type="EMBL" id="MPC98695.1"/>
    </source>
</evidence>